<keyword evidence="5" id="KW-0378">Hydrolase</keyword>
<dbReference type="InterPro" id="IPR038222">
    <property type="entry name" value="DHHA2_dom_sf"/>
</dbReference>
<dbReference type="Proteomes" id="UP000663877">
    <property type="component" value="Unassembled WGS sequence"/>
</dbReference>
<keyword evidence="6" id="KW-0464">Manganese</keyword>
<dbReference type="InterPro" id="IPR038763">
    <property type="entry name" value="DHH_sf"/>
</dbReference>
<dbReference type="Pfam" id="PF02833">
    <property type="entry name" value="DHHA2"/>
    <property type="match status" value="1"/>
</dbReference>
<comment type="similarity">
    <text evidence="2">Belongs to the PPase class C family. Prune subfamily.</text>
</comment>
<evidence type="ECO:0000313" key="13">
    <source>
        <dbReference type="Proteomes" id="UP000663877"/>
    </source>
</evidence>
<dbReference type="EMBL" id="CAJNOI010001054">
    <property type="protein sequence ID" value="CAF1377613.1"/>
    <property type="molecule type" value="Genomic_DNA"/>
</dbReference>
<dbReference type="PANTHER" id="PTHR47618">
    <property type="entry name" value="BIFUNCTIONAL OLIGORIBONUCLEASE AND PAP PHOSPHATASE NRNA"/>
    <property type="match status" value="1"/>
</dbReference>
<dbReference type="Gene3D" id="3.10.310.20">
    <property type="entry name" value="DHHA2 domain"/>
    <property type="match status" value="1"/>
</dbReference>
<dbReference type="GO" id="GO:0005737">
    <property type="term" value="C:cytoplasm"/>
    <property type="evidence" value="ECO:0007669"/>
    <property type="project" value="InterPro"/>
</dbReference>
<dbReference type="Proteomes" id="UP000663832">
    <property type="component" value="Unassembled WGS sequence"/>
</dbReference>
<evidence type="ECO:0000256" key="5">
    <source>
        <dbReference type="ARBA" id="ARBA00022801"/>
    </source>
</evidence>
<dbReference type="GO" id="GO:0004427">
    <property type="term" value="F:inorganic diphosphate phosphatase activity"/>
    <property type="evidence" value="ECO:0007669"/>
    <property type="project" value="UniProtKB-EC"/>
</dbReference>
<protein>
    <recommendedName>
        <fullName evidence="3">inorganic diphosphatase</fullName>
        <ecNumber evidence="3">3.6.1.1</ecNumber>
    </recommendedName>
    <alternativeName>
        <fullName evidence="7">Pyrophosphate phospho-hydrolase</fullName>
    </alternativeName>
</protein>
<comment type="caution">
    <text evidence="10">The sequence shown here is derived from an EMBL/GenBank/DDBJ whole genome shotgun (WGS) entry which is preliminary data.</text>
</comment>
<evidence type="ECO:0000313" key="10">
    <source>
        <dbReference type="EMBL" id="CAF1377613.1"/>
    </source>
</evidence>
<dbReference type="EMBL" id="CAJNOM010001398">
    <property type="protein sequence ID" value="CAF1606333.1"/>
    <property type="molecule type" value="Genomic_DNA"/>
</dbReference>
<dbReference type="InterPro" id="IPR051319">
    <property type="entry name" value="Oligoribo/pAp-PDE_c-di-AMP_PDE"/>
</dbReference>
<dbReference type="Pfam" id="PF01368">
    <property type="entry name" value="DHH"/>
    <property type="match status" value="1"/>
</dbReference>
<name>A0A815J5X6_9BILA</name>
<reference evidence="10" key="1">
    <citation type="submission" date="2021-02" db="EMBL/GenBank/DDBJ databases">
        <authorList>
            <person name="Nowell W R."/>
        </authorList>
    </citation>
    <scope>NUCLEOTIDE SEQUENCE</scope>
</reference>
<evidence type="ECO:0000256" key="7">
    <source>
        <dbReference type="ARBA" id="ARBA00032535"/>
    </source>
</evidence>
<dbReference type="Gene3D" id="3.90.1640.10">
    <property type="entry name" value="inorganic pyrophosphatase (n-terminal core)"/>
    <property type="match status" value="1"/>
</dbReference>
<dbReference type="PANTHER" id="PTHR47618:SF1">
    <property type="entry name" value="BIFUNCTIONAL OLIGORIBONUCLEASE AND PAP PHOSPHATASE NRNA"/>
    <property type="match status" value="1"/>
</dbReference>
<evidence type="ECO:0000256" key="4">
    <source>
        <dbReference type="ARBA" id="ARBA00022723"/>
    </source>
</evidence>
<accession>A0A815J5X6</accession>
<dbReference type="InterPro" id="IPR004097">
    <property type="entry name" value="DHHA2"/>
</dbReference>
<dbReference type="EC" id="3.6.1.1" evidence="3"/>
<organism evidence="10 13">
    <name type="scientific">Adineta steineri</name>
    <dbReference type="NCBI Taxonomy" id="433720"/>
    <lineage>
        <taxon>Eukaryota</taxon>
        <taxon>Metazoa</taxon>
        <taxon>Spiralia</taxon>
        <taxon>Gnathifera</taxon>
        <taxon>Rotifera</taxon>
        <taxon>Eurotatoria</taxon>
        <taxon>Bdelloidea</taxon>
        <taxon>Adinetida</taxon>
        <taxon>Adinetidae</taxon>
        <taxon>Adineta</taxon>
    </lineage>
</organism>
<dbReference type="SMART" id="SM01131">
    <property type="entry name" value="DHHA2"/>
    <property type="match status" value="1"/>
</dbReference>
<dbReference type="SUPFAM" id="SSF64182">
    <property type="entry name" value="DHH phosphoesterases"/>
    <property type="match status" value="1"/>
</dbReference>
<keyword evidence="12" id="KW-1185">Reference proteome</keyword>
<dbReference type="OrthoDB" id="374045at2759"/>
<evidence type="ECO:0000256" key="6">
    <source>
        <dbReference type="ARBA" id="ARBA00023211"/>
    </source>
</evidence>
<dbReference type="AlphaFoldDB" id="A0A815J5X6"/>
<evidence type="ECO:0000256" key="3">
    <source>
        <dbReference type="ARBA" id="ARBA00012146"/>
    </source>
</evidence>
<evidence type="ECO:0000259" key="9">
    <source>
        <dbReference type="SMART" id="SM01131"/>
    </source>
</evidence>
<proteinExistence type="inferred from homology"/>
<evidence type="ECO:0000313" key="12">
    <source>
        <dbReference type="Proteomes" id="UP000663832"/>
    </source>
</evidence>
<evidence type="ECO:0000313" key="11">
    <source>
        <dbReference type="EMBL" id="CAF1606333.1"/>
    </source>
</evidence>
<feature type="domain" description="DHHA2" evidence="9">
    <location>
        <begin position="186"/>
        <end position="313"/>
    </location>
</feature>
<comment type="cofactor">
    <cofactor evidence="1">
        <name>Mn(2+)</name>
        <dbReference type="ChEBI" id="CHEBI:29035"/>
    </cofactor>
</comment>
<dbReference type="NCBIfam" id="NF003877">
    <property type="entry name" value="PRK05427.1"/>
    <property type="match status" value="1"/>
</dbReference>
<evidence type="ECO:0000256" key="2">
    <source>
        <dbReference type="ARBA" id="ARBA00010331"/>
    </source>
</evidence>
<gene>
    <name evidence="10" type="ORF">BJG266_LOCUS36385</name>
    <name evidence="11" type="ORF">QVE165_LOCUS53382</name>
</gene>
<evidence type="ECO:0000256" key="1">
    <source>
        <dbReference type="ARBA" id="ARBA00001936"/>
    </source>
</evidence>
<sequence length="317" mass="36097">MGDKKDEVIVVGHRNPDTDAITAAMVYADFLRRMDVNAKAYRLGELNNETKFVLKTVDMEAPDMIPDNVPEGTQVALVDHNESQQSMENLKKMRVTRVVDHHKIGDLTTSEPVYLRFEPVGCTATILTKLFRENNLDMDQKTATLLLSAILSDTLYFQSPITTDDDRKIGEYLQPIAKIDDLKSYVNKLFEAKSDLTGFSTHKVLFPDYKTFQFNNEHWGVGTGETCNVDKMLERKDEFLKEIDDEKKKHNLNGILFSIVDIINQKNLTIISGENEEKVAREAFQADVKDHIADFGSRVSRKKQIVPALEAYFNQKS</sequence>
<comment type="catalytic activity">
    <reaction evidence="8">
        <text>diphosphate + H2O = 2 phosphate + H(+)</text>
        <dbReference type="Rhea" id="RHEA:24576"/>
        <dbReference type="ChEBI" id="CHEBI:15377"/>
        <dbReference type="ChEBI" id="CHEBI:15378"/>
        <dbReference type="ChEBI" id="CHEBI:33019"/>
        <dbReference type="ChEBI" id="CHEBI:43474"/>
        <dbReference type="EC" id="3.6.1.1"/>
    </reaction>
</comment>
<dbReference type="GO" id="GO:0046872">
    <property type="term" value="F:metal ion binding"/>
    <property type="evidence" value="ECO:0007669"/>
    <property type="project" value="UniProtKB-KW"/>
</dbReference>
<dbReference type="FunFam" id="3.90.1640.10:FF:000001">
    <property type="entry name" value="Probable manganese-dependent inorganic pyrophosphatase"/>
    <property type="match status" value="1"/>
</dbReference>
<dbReference type="InterPro" id="IPR001667">
    <property type="entry name" value="DDH_dom"/>
</dbReference>
<evidence type="ECO:0000256" key="8">
    <source>
        <dbReference type="ARBA" id="ARBA00047820"/>
    </source>
</evidence>
<keyword evidence="4" id="KW-0479">Metal-binding</keyword>